<accession>A0A0M0FDG0</accession>
<sequence>MAPVTAPHVSGTLLAVGVPAVRPVGVAGGCVVPPPGPTRLTSSTT</sequence>
<proteinExistence type="predicted"/>
<organism evidence="1 2">
    <name type="scientific">Cellulosimicrobium cellulans F16</name>
    <dbReference type="NCBI Taxonomy" id="1350482"/>
    <lineage>
        <taxon>Bacteria</taxon>
        <taxon>Bacillati</taxon>
        <taxon>Actinomycetota</taxon>
        <taxon>Actinomycetes</taxon>
        <taxon>Micrococcales</taxon>
        <taxon>Promicromonosporaceae</taxon>
        <taxon>Cellulosimicrobium</taxon>
    </lineage>
</organism>
<dbReference type="Proteomes" id="UP000037387">
    <property type="component" value="Unassembled WGS sequence"/>
</dbReference>
<evidence type="ECO:0000313" key="2">
    <source>
        <dbReference type="Proteomes" id="UP000037387"/>
    </source>
</evidence>
<protein>
    <submittedName>
        <fullName evidence="1">Uncharacterized protein</fullName>
    </submittedName>
</protein>
<comment type="caution">
    <text evidence="1">The sequence shown here is derived from an EMBL/GenBank/DDBJ whole genome shotgun (WGS) entry which is preliminary data.</text>
</comment>
<name>A0A0M0FDG0_CELCE</name>
<reference evidence="1 2" key="1">
    <citation type="journal article" date="2015" name="Sci. Rep.">
        <title>Functional and structural properties of a novel cellulosome-like multienzyme complex: efficient glycoside hydrolysis of water-insoluble 7-xylosyl-10-deacetylpaclitaxel.</title>
        <authorList>
            <person name="Dou T.Y."/>
            <person name="Luan H.W."/>
            <person name="Ge G.B."/>
            <person name="Dong M.M."/>
            <person name="Zou H.F."/>
            <person name="He Y.Q."/>
            <person name="Cui P."/>
            <person name="Wang J.Y."/>
            <person name="Hao D.C."/>
            <person name="Yang S.L."/>
            <person name="Yang L."/>
        </authorList>
    </citation>
    <scope>NUCLEOTIDE SEQUENCE [LARGE SCALE GENOMIC DNA]</scope>
    <source>
        <strain evidence="1 2">F16</strain>
    </source>
</reference>
<dbReference type="EMBL" id="ATNL01000006">
    <property type="protein sequence ID" value="KON75493.1"/>
    <property type="molecule type" value="Genomic_DNA"/>
</dbReference>
<dbReference type="AlphaFoldDB" id="A0A0M0FDG0"/>
<keyword evidence="2" id="KW-1185">Reference proteome</keyword>
<gene>
    <name evidence="1" type="ORF">M768_06050</name>
</gene>
<evidence type="ECO:0000313" key="1">
    <source>
        <dbReference type="EMBL" id="KON75493.1"/>
    </source>
</evidence>